<evidence type="ECO:0000256" key="11">
    <source>
        <dbReference type="ARBA" id="ARBA00045104"/>
    </source>
</evidence>
<dbReference type="GO" id="GO:0102704">
    <property type="term" value="F:GDP-Man:Man(2)GlcNAc(2)-PP-Dol alpha-1,6-mannosyltransferase activity"/>
    <property type="evidence" value="ECO:0007669"/>
    <property type="project" value="UniProtKB-UniRule"/>
</dbReference>
<dbReference type="EC" id="2.4.1.132" evidence="12"/>
<keyword evidence="9 12" id="KW-0472">Membrane</keyword>
<evidence type="ECO:0000256" key="8">
    <source>
        <dbReference type="ARBA" id="ARBA00022989"/>
    </source>
</evidence>
<evidence type="ECO:0000313" key="15">
    <source>
        <dbReference type="EMBL" id="CAI4217370.1"/>
    </source>
</evidence>
<dbReference type="Gene3D" id="3.40.50.2000">
    <property type="entry name" value="Glycogen Phosphorylase B"/>
    <property type="match status" value="2"/>
</dbReference>
<dbReference type="AlphaFoldDB" id="A0A9P1H8U2"/>
<dbReference type="InterPro" id="IPR028098">
    <property type="entry name" value="Glyco_trans_4-like_N"/>
</dbReference>
<keyword evidence="8 12" id="KW-1133">Transmembrane helix</keyword>
<keyword evidence="4 12" id="KW-0328">Glycosyltransferase</keyword>
<keyword evidence="16" id="KW-1185">Reference proteome</keyword>
<evidence type="ECO:0000259" key="13">
    <source>
        <dbReference type="Pfam" id="PF00534"/>
    </source>
</evidence>
<keyword evidence="6 12" id="KW-0812">Transmembrane</keyword>
<evidence type="ECO:0000313" key="16">
    <source>
        <dbReference type="Proteomes" id="UP000838763"/>
    </source>
</evidence>
<dbReference type="PANTHER" id="PTHR45918:SF1">
    <property type="entry name" value="ALPHA-1,3_1,6-MANNOSYLTRANSFERASE ALG2"/>
    <property type="match status" value="1"/>
</dbReference>
<keyword evidence="5 12" id="KW-0808">Transferase</keyword>
<comment type="catalytic activity">
    <reaction evidence="10 12">
        <text>a beta-D-Man-(1-&gt;4)-beta-D-GlcNAc-(1-&gt;4)-alpha-D-GlcNAc-diphospho-di-trans,poly-cis-dolichol + GDP-alpha-D-mannose = an alpha-D-Man-(1-&gt;3)-beta-D-Man-(1-&gt;4)-beta-D-GlcNAc-(1-&gt;4)-alpha-D-GlcNAc-diphospho-di-trans,poly-cis-dolichol + GDP + H(+)</text>
        <dbReference type="Rhea" id="RHEA:29515"/>
        <dbReference type="Rhea" id="RHEA-COMP:19511"/>
        <dbReference type="Rhea" id="RHEA-COMP:19513"/>
        <dbReference type="ChEBI" id="CHEBI:15378"/>
        <dbReference type="ChEBI" id="CHEBI:57527"/>
        <dbReference type="ChEBI" id="CHEBI:58189"/>
        <dbReference type="ChEBI" id="CHEBI:58472"/>
        <dbReference type="ChEBI" id="CHEBI:132510"/>
        <dbReference type="EC" id="2.4.1.132"/>
    </reaction>
    <physiologicalReaction direction="left-to-right" evidence="10 12">
        <dbReference type="Rhea" id="RHEA:29516"/>
    </physiologicalReaction>
</comment>
<evidence type="ECO:0000256" key="7">
    <source>
        <dbReference type="ARBA" id="ARBA00022824"/>
    </source>
</evidence>
<protein>
    <recommendedName>
        <fullName evidence="12">Alpha-1,3/1,6-mannosyltransferase ALG2</fullName>
        <ecNumber evidence="12">2.4.1.132</ecNumber>
        <ecNumber evidence="12">2.4.1.257</ecNumber>
    </recommendedName>
    <alternativeName>
        <fullName evidence="12">GDP-Man:Man(1)GlcNAc(2)-PP-Dol alpha-1,3-mannosyltransferase</fullName>
    </alternativeName>
</protein>
<dbReference type="SUPFAM" id="SSF53756">
    <property type="entry name" value="UDP-Glycosyltransferase/glycogen phosphorylase"/>
    <property type="match status" value="1"/>
</dbReference>
<evidence type="ECO:0000256" key="3">
    <source>
        <dbReference type="ARBA" id="ARBA00004922"/>
    </source>
</evidence>
<name>A0A9P1H8U2_9PEZI</name>
<evidence type="ECO:0000256" key="6">
    <source>
        <dbReference type="ARBA" id="ARBA00022692"/>
    </source>
</evidence>
<dbReference type="Pfam" id="PF00534">
    <property type="entry name" value="Glycos_transf_1"/>
    <property type="match status" value="1"/>
</dbReference>
<dbReference type="Pfam" id="PF13439">
    <property type="entry name" value="Glyco_transf_4"/>
    <property type="match status" value="1"/>
</dbReference>
<organism evidence="15 16">
    <name type="scientific">Parascedosporium putredinis</name>
    <dbReference type="NCBI Taxonomy" id="1442378"/>
    <lineage>
        <taxon>Eukaryota</taxon>
        <taxon>Fungi</taxon>
        <taxon>Dikarya</taxon>
        <taxon>Ascomycota</taxon>
        <taxon>Pezizomycotina</taxon>
        <taxon>Sordariomycetes</taxon>
        <taxon>Hypocreomycetidae</taxon>
        <taxon>Microascales</taxon>
        <taxon>Microascaceae</taxon>
        <taxon>Parascedosporium</taxon>
    </lineage>
</organism>
<evidence type="ECO:0000256" key="1">
    <source>
        <dbReference type="ARBA" id="ARBA00003142"/>
    </source>
</evidence>
<comment type="similarity">
    <text evidence="12">Belongs to the glycosyltransferase group 1 family.</text>
</comment>
<dbReference type="EMBL" id="CALLCH030000016">
    <property type="protein sequence ID" value="CAI4217370.1"/>
    <property type="molecule type" value="Genomic_DNA"/>
</dbReference>
<comment type="subcellular location">
    <subcellularLocation>
        <location evidence="2 12">Endoplasmic reticulum membrane</location>
    </subcellularLocation>
</comment>
<evidence type="ECO:0000256" key="2">
    <source>
        <dbReference type="ARBA" id="ARBA00004586"/>
    </source>
</evidence>
<evidence type="ECO:0000256" key="4">
    <source>
        <dbReference type="ARBA" id="ARBA00022676"/>
    </source>
</evidence>
<proteinExistence type="inferred from homology"/>
<dbReference type="PANTHER" id="PTHR45918">
    <property type="entry name" value="ALPHA-1,3/1,6-MANNOSYLTRANSFERASE ALG2"/>
    <property type="match status" value="1"/>
</dbReference>
<comment type="function">
    <text evidence="1 12">Mannosylates Man(2)GlcNAc(2)-dolichol diphosphate and Man(1)GlcNAc(2)-dolichol diphosphate to form Man(3)GlcNAc(2)-dolichol diphosphate.</text>
</comment>
<comment type="pathway">
    <text evidence="3 12">Protein modification; protein glycosylation.</text>
</comment>
<comment type="catalytic activity">
    <reaction evidence="11 12">
        <text>an alpha-D-Man-(1-&gt;3)-beta-D-Man-(1-&gt;4)-beta-D-GlcNAc-(1-&gt;4)-alpha-D-GlcNAc-diphospho-di-trans,poly-cis-dolichol + GDP-alpha-D-mannose = an alpha-D-Man-(1-&gt;3)-[alpha-D-Man-(1-&gt;6)]-beta-D-Man-(1-&gt;4)-beta-D-GlcNAc-(1-&gt;4)-alpha-D-GlcNAc-diphospho-di-trans,poly-cis-dolichol + GDP + H(+)</text>
        <dbReference type="Rhea" id="RHEA:29519"/>
        <dbReference type="Rhea" id="RHEA-COMP:19513"/>
        <dbReference type="Rhea" id="RHEA-COMP:19515"/>
        <dbReference type="ChEBI" id="CHEBI:15378"/>
        <dbReference type="ChEBI" id="CHEBI:57527"/>
        <dbReference type="ChEBI" id="CHEBI:58189"/>
        <dbReference type="ChEBI" id="CHEBI:132510"/>
        <dbReference type="ChEBI" id="CHEBI:132511"/>
        <dbReference type="EC" id="2.4.1.257"/>
    </reaction>
    <physiologicalReaction direction="left-to-right" evidence="11 12">
        <dbReference type="Rhea" id="RHEA:29520"/>
    </physiologicalReaction>
</comment>
<feature type="transmembrane region" description="Helical" evidence="12">
    <location>
        <begin position="408"/>
        <end position="429"/>
    </location>
</feature>
<evidence type="ECO:0000259" key="14">
    <source>
        <dbReference type="Pfam" id="PF13439"/>
    </source>
</evidence>
<evidence type="ECO:0000256" key="10">
    <source>
        <dbReference type="ARBA" id="ARBA00045103"/>
    </source>
</evidence>
<dbReference type="GO" id="GO:0005789">
    <property type="term" value="C:endoplasmic reticulum membrane"/>
    <property type="evidence" value="ECO:0007669"/>
    <property type="project" value="UniProtKB-SubCell"/>
</dbReference>
<evidence type="ECO:0000256" key="9">
    <source>
        <dbReference type="ARBA" id="ARBA00023136"/>
    </source>
</evidence>
<reference evidence="15" key="1">
    <citation type="submission" date="2022-11" db="EMBL/GenBank/DDBJ databases">
        <authorList>
            <person name="Scott C."/>
            <person name="Bruce N."/>
        </authorList>
    </citation>
    <scope>NUCLEOTIDE SEQUENCE</scope>
</reference>
<dbReference type="GO" id="GO:0004378">
    <property type="term" value="F:GDP-Man:Man(1)GlcNAc(2)-PP-Dol alpha-1,3-mannosyltransferase activity"/>
    <property type="evidence" value="ECO:0007669"/>
    <property type="project" value="UniProtKB-UniRule"/>
</dbReference>
<sequence length="441" mass="49605">MADQDEAQRTVVFFHPDLGIGGAERLIVDAAVGLQNRGHKVVIFTSHCDPKHCFDEARDGTLDVRVRGNYLFPASILSRLTILCSILPQCRHPLLQYLWPTAPILFYCHYPDLLLARGRDRLWKRLYRAPFDFLEQWSMSFATAVAVNSEFTKSVVKQTWPNLEKTTELRVVHPCVPIDEVSLQQQRKRGGGKTKMITAKEVDHAVEEIVDWKDDKIILSINRFERKKDIELAIKAFAAVPESRRQGVRLVIAGGYDPRVAENVEYHAELVQLAESLNLETMTAKTVITALSAPASIPVLFLLSIPASLKDALLRSARLLVYTPSNEHFGIETVLDAATGWLRDPTDIPAWTAVVDRVLNDIGPAQRERMRLAGIARVHNSFARTTMSQRIEQILDDMEKSGPRRPPIFNAIMNFAGIALSFWVGLLVARTFVPSPQRKVA</sequence>
<dbReference type="OrthoDB" id="448893at2759"/>
<dbReference type="InterPro" id="IPR027054">
    <property type="entry name" value="ALG2"/>
</dbReference>
<dbReference type="InterPro" id="IPR001296">
    <property type="entry name" value="Glyco_trans_1"/>
</dbReference>
<dbReference type="Proteomes" id="UP000838763">
    <property type="component" value="Unassembled WGS sequence"/>
</dbReference>
<feature type="domain" description="Glycosyltransferase subfamily 4-like N-terminal" evidence="14">
    <location>
        <begin position="20"/>
        <end position="179"/>
    </location>
</feature>
<feature type="domain" description="Glycosyl transferase family 1" evidence="13">
    <location>
        <begin position="213"/>
        <end position="332"/>
    </location>
</feature>
<evidence type="ECO:0000256" key="5">
    <source>
        <dbReference type="ARBA" id="ARBA00022679"/>
    </source>
</evidence>
<accession>A0A9P1H8U2</accession>
<keyword evidence="7 12" id="KW-0256">Endoplasmic reticulum</keyword>
<gene>
    <name evidence="15" type="ORF">PPNO1_LOCUS6983</name>
</gene>
<dbReference type="EC" id="2.4.1.257" evidence="12"/>
<evidence type="ECO:0000256" key="12">
    <source>
        <dbReference type="RuleBase" id="RU367136"/>
    </source>
</evidence>
<comment type="caution">
    <text evidence="15">The sequence shown here is derived from an EMBL/GenBank/DDBJ whole genome shotgun (WGS) entry which is preliminary data.</text>
</comment>